<comment type="catalytic activity">
    <reaction evidence="6">
        <text>an N(1)-methylpseudouridine in rRNA + S-adenosyl-L-methionine = N(1)-methyl-N(3)-[(3S)-3-amino-3-carboxypropyl]pseudouridine in rRNA + S-methyl-5'-thioadenosine + H(+)</text>
        <dbReference type="Rhea" id="RHEA:63296"/>
        <dbReference type="Rhea" id="RHEA-COMP:11634"/>
        <dbReference type="Rhea" id="RHEA-COMP:16310"/>
        <dbReference type="ChEBI" id="CHEBI:15378"/>
        <dbReference type="ChEBI" id="CHEBI:17509"/>
        <dbReference type="ChEBI" id="CHEBI:59789"/>
        <dbReference type="ChEBI" id="CHEBI:74890"/>
        <dbReference type="ChEBI" id="CHEBI:146234"/>
        <dbReference type="EC" id="2.5.1.157"/>
    </reaction>
</comment>
<dbReference type="PANTHER" id="PTHR20426:SF0">
    <property type="entry name" value="18S RRNA AMINOCARBOXYPROPYLTRANSFERASE"/>
    <property type="match status" value="1"/>
</dbReference>
<evidence type="ECO:0000313" key="11">
    <source>
        <dbReference type="Proteomes" id="UP000256970"/>
    </source>
</evidence>
<reference evidence="10 11" key="1">
    <citation type="submission" date="2016-10" db="EMBL/GenBank/DDBJ databases">
        <authorList>
            <person name="Cai Z."/>
        </authorList>
    </citation>
    <scope>NUCLEOTIDE SEQUENCE [LARGE SCALE GENOMIC DNA]</scope>
</reference>
<dbReference type="HAMAP" id="MF_01116">
    <property type="entry name" value="TSR3"/>
    <property type="match status" value="1"/>
</dbReference>
<keyword evidence="5 6" id="KW-0949">S-adenosyl-L-methionine</keyword>
<dbReference type="GO" id="GO:0030490">
    <property type="term" value="P:maturation of SSU-rRNA"/>
    <property type="evidence" value="ECO:0007669"/>
    <property type="project" value="TreeGrafter"/>
</dbReference>
<evidence type="ECO:0000256" key="1">
    <source>
        <dbReference type="ARBA" id="ARBA00022490"/>
    </source>
</evidence>
<dbReference type="EC" id="2.5.1.157" evidence="6"/>
<evidence type="ECO:0000256" key="4">
    <source>
        <dbReference type="ARBA" id="ARBA00022679"/>
    </source>
</evidence>
<evidence type="ECO:0000256" key="6">
    <source>
        <dbReference type="HAMAP-Rule" id="MF_03146"/>
    </source>
</evidence>
<evidence type="ECO:0000259" key="9">
    <source>
        <dbReference type="Pfam" id="PF04068"/>
    </source>
</evidence>
<evidence type="ECO:0000313" key="10">
    <source>
        <dbReference type="EMBL" id="SZX73424.1"/>
    </source>
</evidence>
<keyword evidence="3 6" id="KW-0698">rRNA processing</keyword>
<protein>
    <recommendedName>
        <fullName evidence="6">18S rRNA aminocarboxypropyltransferase</fullName>
        <ecNumber evidence="6">2.5.1.157</ecNumber>
    </recommendedName>
</protein>
<evidence type="ECO:0000259" key="8">
    <source>
        <dbReference type="Pfam" id="PF04034"/>
    </source>
</evidence>
<comment type="function">
    <text evidence="6">Aminocarboxypropyltransferase that catalyzes the aminocarboxypropyl transfer on pseudouridine in 18S rRNA. It constitutes the last step in biosynthesis of the hypermodified N1-methyl-N3-(3-amino-3-carboxypropyl) pseudouridine (m1acp3-Psi).</text>
</comment>
<feature type="compositionally biased region" description="Acidic residues" evidence="7">
    <location>
        <begin position="373"/>
        <end position="391"/>
    </location>
</feature>
<evidence type="ECO:0000256" key="3">
    <source>
        <dbReference type="ARBA" id="ARBA00022552"/>
    </source>
</evidence>
<feature type="binding site" evidence="6">
    <location>
        <position position="81"/>
    </location>
    <ligand>
        <name>S-adenosyl-L-methionine</name>
        <dbReference type="ChEBI" id="CHEBI:59789"/>
    </ligand>
</feature>
<accession>A0A383W8T9</accession>
<gene>
    <name evidence="10" type="ORF">BQ4739_LOCUS13698</name>
</gene>
<feature type="compositionally biased region" description="Low complexity" evidence="7">
    <location>
        <begin position="281"/>
        <end position="332"/>
    </location>
</feature>
<feature type="compositionally biased region" description="Acidic residues" evidence="7">
    <location>
        <begin position="244"/>
        <end position="280"/>
    </location>
</feature>
<organism evidence="10 11">
    <name type="scientific">Tetradesmus obliquus</name>
    <name type="common">Green alga</name>
    <name type="synonym">Acutodesmus obliquus</name>
    <dbReference type="NCBI Taxonomy" id="3088"/>
    <lineage>
        <taxon>Eukaryota</taxon>
        <taxon>Viridiplantae</taxon>
        <taxon>Chlorophyta</taxon>
        <taxon>core chlorophytes</taxon>
        <taxon>Chlorophyceae</taxon>
        <taxon>CS clade</taxon>
        <taxon>Sphaeropleales</taxon>
        <taxon>Scenedesmaceae</taxon>
        <taxon>Tetradesmus</taxon>
    </lineage>
</organism>
<feature type="binding site" evidence="6">
    <location>
        <position position="152"/>
    </location>
    <ligand>
        <name>S-adenosyl-L-methionine</name>
        <dbReference type="ChEBI" id="CHEBI:59789"/>
    </ligand>
</feature>
<keyword evidence="11" id="KW-1185">Reference proteome</keyword>
<dbReference type="Proteomes" id="UP000256970">
    <property type="component" value="Unassembled WGS sequence"/>
</dbReference>
<comment type="caution">
    <text evidence="6">Lacks conserved residue(s) required for the propagation of feature annotation.</text>
</comment>
<sequence>MPRPGGHQKQPRSKPGKGRHHRPGFGEEAVEQAEHNTLPTQADQAGSGDEQDEQQQAAGSSSSIIRLAMWDLGQCDKKRCTGTRLVRQGVVGELRLGTPFPGVILSPSGSRVVSREDAPLIRAKGLAVVDCSWNRLEDVPFGRIRGAAPRLLPFFVAANPVNYGRPCKLSCAEALAAALWICGLQEESRGIMSRFKWGHSFFSTNAELLEAYSGCNTAGEVIAAQNAWLQQVTAAGPEWPSSGSEDEDEDEEGDREADSEDLDADADDVVGNGEEGDEEGQQQQQDGGGSSSQQQQQQQQQQLGRLGQLTLSPAAEAAEAAAAAAASSSSSRSKGRGSGQQQQQPSGSGIRHQKGDSRKGYLDDSMLPPSQSESEEEEDVEEAAVEEGEQQ</sequence>
<feature type="compositionally biased region" description="Basic residues" evidence="7">
    <location>
        <begin position="9"/>
        <end position="23"/>
    </location>
</feature>
<evidence type="ECO:0000256" key="5">
    <source>
        <dbReference type="ARBA" id="ARBA00022691"/>
    </source>
</evidence>
<feature type="region of interest" description="Disordered" evidence="7">
    <location>
        <begin position="1"/>
        <end position="60"/>
    </location>
</feature>
<dbReference type="InterPro" id="IPR007177">
    <property type="entry name" value="Tsr3_C"/>
</dbReference>
<feature type="domain" description="RNase L inhibitor RLI-like possible metal-binding" evidence="9">
    <location>
        <begin position="66"/>
        <end position="97"/>
    </location>
</feature>
<keyword evidence="1" id="KW-0963">Cytoplasm</keyword>
<dbReference type="Pfam" id="PF04068">
    <property type="entry name" value="Fer4_RLI"/>
    <property type="match status" value="1"/>
</dbReference>
<feature type="compositionally biased region" description="Low complexity" evidence="7">
    <location>
        <begin position="43"/>
        <end position="60"/>
    </location>
</feature>
<proteinExistence type="inferred from homology"/>
<dbReference type="InterPro" id="IPR022968">
    <property type="entry name" value="Tsr3-like"/>
</dbReference>
<dbReference type="InterPro" id="IPR007209">
    <property type="entry name" value="RNaseL-inhib-like_metal-bd_dom"/>
</dbReference>
<dbReference type="NCBIfam" id="NF002621">
    <property type="entry name" value="PRK02287.1"/>
    <property type="match status" value="1"/>
</dbReference>
<evidence type="ECO:0000256" key="2">
    <source>
        <dbReference type="ARBA" id="ARBA00022517"/>
    </source>
</evidence>
<dbReference type="GO" id="GO:1904047">
    <property type="term" value="F:S-adenosyl-L-methionine binding"/>
    <property type="evidence" value="ECO:0007669"/>
    <property type="project" value="UniProtKB-UniRule"/>
</dbReference>
<comment type="similarity">
    <text evidence="6">Belongs to the TDD superfamily. TSR3 family.</text>
</comment>
<feature type="compositionally biased region" description="Low complexity" evidence="7">
    <location>
        <begin position="339"/>
        <end position="349"/>
    </location>
</feature>
<dbReference type="EMBL" id="FNXT01001192">
    <property type="protein sequence ID" value="SZX73424.1"/>
    <property type="molecule type" value="Genomic_DNA"/>
</dbReference>
<keyword evidence="2 6" id="KW-0690">Ribosome biogenesis</keyword>
<dbReference type="GO" id="GO:0106388">
    <property type="term" value="F:rRNA small subunit aminocarboxypropyltransferase activity"/>
    <property type="evidence" value="ECO:0007669"/>
    <property type="project" value="UniProtKB-EC"/>
</dbReference>
<feature type="binding site" evidence="6">
    <location>
        <position position="129"/>
    </location>
    <ligand>
        <name>S-adenosyl-L-methionine</name>
        <dbReference type="ChEBI" id="CHEBI:59789"/>
    </ligand>
</feature>
<feature type="compositionally biased region" description="Basic and acidic residues" evidence="7">
    <location>
        <begin position="353"/>
        <end position="362"/>
    </location>
</feature>
<dbReference type="GO" id="GO:0000455">
    <property type="term" value="P:enzyme-directed rRNA pseudouridine synthesis"/>
    <property type="evidence" value="ECO:0007669"/>
    <property type="project" value="UniProtKB-UniRule"/>
</dbReference>
<dbReference type="PANTHER" id="PTHR20426">
    <property type="entry name" value="RIBOSOME BIOGENESIS PROTEIN TSR3 HOMOLOG"/>
    <property type="match status" value="1"/>
</dbReference>
<name>A0A383W8T9_TETOB</name>
<feature type="domain" description="16S/18S rRNA aminocarboxypropyltransferase Tsr3 C-terminal" evidence="8">
    <location>
        <begin position="103"/>
        <end position="229"/>
    </location>
</feature>
<evidence type="ECO:0000256" key="7">
    <source>
        <dbReference type="SAM" id="MobiDB-lite"/>
    </source>
</evidence>
<feature type="region of interest" description="Disordered" evidence="7">
    <location>
        <begin position="234"/>
        <end position="391"/>
    </location>
</feature>
<dbReference type="AlphaFoldDB" id="A0A383W8T9"/>
<keyword evidence="4 6" id="KW-0808">Transferase</keyword>
<dbReference type="Pfam" id="PF04034">
    <property type="entry name" value="Ribo_biogen_C"/>
    <property type="match status" value="1"/>
</dbReference>
<dbReference type="STRING" id="3088.A0A383W8T9"/>